<dbReference type="Pfam" id="PF00535">
    <property type="entry name" value="Glycos_transf_2"/>
    <property type="match status" value="1"/>
</dbReference>
<dbReference type="InterPro" id="IPR050256">
    <property type="entry name" value="Glycosyltransferase_2"/>
</dbReference>
<dbReference type="PANTHER" id="PTHR48090:SF7">
    <property type="entry name" value="RFBJ PROTEIN"/>
    <property type="match status" value="1"/>
</dbReference>
<dbReference type="CDD" id="cd04179">
    <property type="entry name" value="DPM_DPG-synthase_like"/>
    <property type="match status" value="1"/>
</dbReference>
<dbReference type="PANTHER" id="PTHR48090">
    <property type="entry name" value="UNDECAPRENYL-PHOSPHATE 4-DEOXY-4-FORMAMIDO-L-ARABINOSE TRANSFERASE-RELATED"/>
    <property type="match status" value="1"/>
</dbReference>
<evidence type="ECO:0000256" key="1">
    <source>
        <dbReference type="SAM" id="Phobius"/>
    </source>
</evidence>
<dbReference type="AlphaFoldDB" id="A0A3B0VJT1"/>
<proteinExistence type="predicted"/>
<protein>
    <submittedName>
        <fullName evidence="3">Glycosyltransferase involved in cell wall biogenesis</fullName>
    </submittedName>
</protein>
<keyword evidence="1" id="KW-0472">Membrane</keyword>
<gene>
    <name evidence="3" type="ORF">MNBD_GAMMA02-152</name>
</gene>
<keyword evidence="1" id="KW-1133">Transmembrane helix</keyword>
<dbReference type="InterPro" id="IPR001173">
    <property type="entry name" value="Glyco_trans_2-like"/>
</dbReference>
<keyword evidence="3" id="KW-0808">Transferase</keyword>
<dbReference type="InterPro" id="IPR029044">
    <property type="entry name" value="Nucleotide-diphossugar_trans"/>
</dbReference>
<feature type="domain" description="Glycosyltransferase 2-like" evidence="2">
    <location>
        <begin position="7"/>
        <end position="160"/>
    </location>
</feature>
<feature type="transmembrane region" description="Helical" evidence="1">
    <location>
        <begin position="257"/>
        <end position="282"/>
    </location>
</feature>
<sequence>MKHDLISIVIPAKNEAQSLVDLIPAIKKQLPDAEIVVVNDGSTDDTEVISKQHGAVVVNHPYSKGNGAAIKSGARAASGSLLVFMDADGQHQPKDIVRLIAKYEQGYDMVVGARGRESQASAARLFGNAMYNRIASYMTGHKIADLTSGFRAVSAEKFRQFLYLLPNGFSYPTTITMAFFRAGFSVGYEAIIAPERVGKSHISLVKDGARFFLIIFKIGTLYSPMKLFSPASALFFLTGLIYYVFTFFTDGRFTNMGVLLFSTSILIFLMGLISEQITALFYQTKPQENDNKD</sequence>
<dbReference type="EMBL" id="UOFA01000038">
    <property type="protein sequence ID" value="VAW43805.1"/>
    <property type="molecule type" value="Genomic_DNA"/>
</dbReference>
<evidence type="ECO:0000259" key="2">
    <source>
        <dbReference type="Pfam" id="PF00535"/>
    </source>
</evidence>
<keyword evidence="1" id="KW-0812">Transmembrane</keyword>
<dbReference type="SUPFAM" id="SSF53448">
    <property type="entry name" value="Nucleotide-diphospho-sugar transferases"/>
    <property type="match status" value="1"/>
</dbReference>
<feature type="transmembrane region" description="Helical" evidence="1">
    <location>
        <begin position="227"/>
        <end position="245"/>
    </location>
</feature>
<reference evidence="3" key="1">
    <citation type="submission" date="2018-06" db="EMBL/GenBank/DDBJ databases">
        <authorList>
            <person name="Zhirakovskaya E."/>
        </authorList>
    </citation>
    <scope>NUCLEOTIDE SEQUENCE</scope>
</reference>
<dbReference type="GO" id="GO:0016740">
    <property type="term" value="F:transferase activity"/>
    <property type="evidence" value="ECO:0007669"/>
    <property type="project" value="UniProtKB-KW"/>
</dbReference>
<organism evidence="3">
    <name type="scientific">hydrothermal vent metagenome</name>
    <dbReference type="NCBI Taxonomy" id="652676"/>
    <lineage>
        <taxon>unclassified sequences</taxon>
        <taxon>metagenomes</taxon>
        <taxon>ecological metagenomes</taxon>
    </lineage>
</organism>
<dbReference type="Gene3D" id="3.90.550.10">
    <property type="entry name" value="Spore Coat Polysaccharide Biosynthesis Protein SpsA, Chain A"/>
    <property type="match status" value="1"/>
</dbReference>
<evidence type="ECO:0000313" key="3">
    <source>
        <dbReference type="EMBL" id="VAW43805.1"/>
    </source>
</evidence>
<name>A0A3B0VJT1_9ZZZZ</name>
<accession>A0A3B0VJT1</accession>